<evidence type="ECO:0000313" key="3">
    <source>
        <dbReference type="Proteomes" id="UP000595577"/>
    </source>
</evidence>
<accession>A0A7T4FP01</accession>
<feature type="chain" id="PRO_5032576151" evidence="1">
    <location>
        <begin position="21"/>
        <end position="417"/>
    </location>
</feature>
<feature type="signal peptide" evidence="1">
    <location>
        <begin position="1"/>
        <end position="20"/>
    </location>
</feature>
<dbReference type="SUPFAM" id="SSF53822">
    <property type="entry name" value="Periplasmic binding protein-like I"/>
    <property type="match status" value="1"/>
</dbReference>
<name>A0A7T4FP01_9FUSO</name>
<dbReference type="Pfam" id="PF12683">
    <property type="entry name" value="DUF3798"/>
    <property type="match status" value="1"/>
</dbReference>
<dbReference type="Proteomes" id="UP000595577">
    <property type="component" value="Chromosome"/>
</dbReference>
<dbReference type="EMBL" id="CP066022">
    <property type="protein sequence ID" value="QQB74010.1"/>
    <property type="molecule type" value="Genomic_DNA"/>
</dbReference>
<reference evidence="2 3" key="1">
    <citation type="submission" date="2020-12" db="EMBL/GenBank/DDBJ databases">
        <title>FDA dAtabase for Regulatory Grade micrObial Sequences (FDA-ARGOS): Supporting development and validation of Infectious Disease Dx tests.</title>
        <authorList>
            <person name="Sproer C."/>
            <person name="Gronow S."/>
            <person name="Severitt S."/>
            <person name="Schroder I."/>
            <person name="Tallon L."/>
            <person name="Sadzewicz L."/>
            <person name="Zhao X."/>
            <person name="Boylan J."/>
            <person name="Ott S."/>
            <person name="Bowen H."/>
            <person name="Vavikolanu K."/>
            <person name="Mehta A."/>
            <person name="Aluvathingal J."/>
            <person name="Nadendla S."/>
            <person name="Lowell S."/>
            <person name="Myers T."/>
            <person name="Yan Y."/>
            <person name="Sichtig H."/>
        </authorList>
    </citation>
    <scope>NUCLEOTIDE SEQUENCE [LARGE SCALE GENOMIC DNA]</scope>
    <source>
        <strain evidence="2 3">FDAARGOS_999</strain>
    </source>
</reference>
<proteinExistence type="predicted"/>
<evidence type="ECO:0000256" key="1">
    <source>
        <dbReference type="SAM" id="SignalP"/>
    </source>
</evidence>
<sequence>MKMKKILFSLLMILMLVVVAACGKKEAPTEDADAQQQGTTNEAVQDYHIGVITISVSQAEDNFRGAEAVAKKYGLSSEGGKITVVTIPDNFMQEQETTISQMVSLADDPKMKAIVVAEGVPGTYPAFKAIREKRPDILLFVNNNHEDPVQVSTVADVVVNADSIARGYLIVKTAKDLGATKFMHISFPRHLSYETISRRRAVMEQTAKDLGMEYIEMSAPDPLSDVGVPGAQQFILEQVPNWIKKYGKDIAFFATNDAQTEPLLKQIAAHGGYFIEADLPSPTMGYPGALGIEFTDDEKGNWPKILEKVEKAVIAAGGSGRMGTWAYSYNFAGVEGLTDLAIKSVESGDRDFTLDKLLASLDVATPGAKWNGSIMKDNNGVDVKNAFFIYQDTYVFGKGYMGVTSVEIPEKYTNIGN</sequence>
<protein>
    <submittedName>
        <fullName evidence="2">DUF3798 domain-containing protein</fullName>
    </submittedName>
</protein>
<keyword evidence="1" id="KW-0732">Signal</keyword>
<dbReference type="AlphaFoldDB" id="A0A7T4FP01"/>
<dbReference type="PROSITE" id="PS51257">
    <property type="entry name" value="PROKAR_LIPOPROTEIN"/>
    <property type="match status" value="1"/>
</dbReference>
<dbReference type="Gene3D" id="3.40.50.11400">
    <property type="match status" value="1"/>
</dbReference>
<evidence type="ECO:0000313" key="2">
    <source>
        <dbReference type="EMBL" id="QQB74010.1"/>
    </source>
</evidence>
<organism evidence="2 3">
    <name type="scientific">Fusobacterium canifelinum</name>
    <dbReference type="NCBI Taxonomy" id="285729"/>
    <lineage>
        <taxon>Bacteria</taxon>
        <taxon>Fusobacteriati</taxon>
        <taxon>Fusobacteriota</taxon>
        <taxon>Fusobacteriia</taxon>
        <taxon>Fusobacteriales</taxon>
        <taxon>Fusobacteriaceae</taxon>
        <taxon>Fusobacterium</taxon>
    </lineage>
</organism>
<gene>
    <name evidence="2" type="ORF">I6H56_00565</name>
</gene>
<dbReference type="Gene3D" id="3.40.50.11390">
    <property type="match status" value="1"/>
</dbReference>
<dbReference type="InterPro" id="IPR024258">
    <property type="entry name" value="DUF3798"/>
</dbReference>
<dbReference type="RefSeq" id="WP_198480689.1">
    <property type="nucleotide sequence ID" value="NZ_CP066022.1"/>
</dbReference>
<dbReference type="InterPro" id="IPR028082">
    <property type="entry name" value="Peripla_BP_I"/>
</dbReference>